<feature type="region of interest" description="Disordered" evidence="1">
    <location>
        <begin position="526"/>
        <end position="556"/>
    </location>
</feature>
<dbReference type="AlphaFoldDB" id="A0A6J3M0N4"/>
<reference evidence="3" key="1">
    <citation type="submission" date="2020-01" db="EMBL/GenBank/DDBJ databases">
        <authorList>
            <consortium name="DOE Joint Genome Institute"/>
            <person name="Haridas S."/>
            <person name="Albert R."/>
            <person name="Binder M."/>
            <person name="Bloem J."/>
            <person name="Labutti K."/>
            <person name="Salamov A."/>
            <person name="Andreopoulos B."/>
            <person name="Baker S.E."/>
            <person name="Barry K."/>
            <person name="Bills G."/>
            <person name="Bluhm B.H."/>
            <person name="Cannon C."/>
            <person name="Castanera R."/>
            <person name="Culley D.E."/>
            <person name="Daum C."/>
            <person name="Ezra D."/>
            <person name="Gonzalez J.B."/>
            <person name="Henrissat B."/>
            <person name="Kuo A."/>
            <person name="Liang C."/>
            <person name="Lipzen A."/>
            <person name="Lutzoni F."/>
            <person name="Magnuson J."/>
            <person name="Mondo S."/>
            <person name="Nolan M."/>
            <person name="Ohm R."/>
            <person name="Pangilinan J."/>
            <person name="Park H.-J."/>
            <person name="Ramirez L."/>
            <person name="Alfaro M."/>
            <person name="Sun H."/>
            <person name="Tritt A."/>
            <person name="Yoshinaga Y."/>
            <person name="Zwiers L.-H."/>
            <person name="Turgeon B.G."/>
            <person name="Goodwin S.B."/>
            <person name="Spatafora J.W."/>
            <person name="Crous P.W."/>
            <person name="Grigoriev I.V."/>
        </authorList>
    </citation>
    <scope>NUCLEOTIDE SEQUENCE</scope>
    <source>
        <strain evidence="3">CBS 342.82</strain>
    </source>
</reference>
<dbReference type="RefSeq" id="XP_033457498.1">
    <property type="nucleotide sequence ID" value="XM_033602153.1"/>
</dbReference>
<name>A0A6J3M0N4_9PEZI</name>
<gene>
    <name evidence="3" type="ORF">K489DRAFT_33205</name>
</gene>
<accession>A0A6J3M0N4</accession>
<feature type="compositionally biased region" description="Polar residues" evidence="1">
    <location>
        <begin position="357"/>
        <end position="370"/>
    </location>
</feature>
<evidence type="ECO:0000256" key="1">
    <source>
        <dbReference type="SAM" id="MobiDB-lite"/>
    </source>
</evidence>
<sequence length="556" mass="56879">MLTAGHRTDICSAKTVIVTETITSTVTASPVQPCSPTTNAANAVSPEFVTTTSTTYLPFPSNYLPNPEQSPNVVLSTVTVVPLPATDVSSAASVFNSAPPVYSGSSGSPANTQDQITHIRVTSTSNIRLTTTVFLPRTSAGIAVNETILSTRTTTRYSTISVAFASPAASNPPALNENSTTQITFTRAAPTSVVMPDTTCSTTVAVASTSPVTLANAASTTDKHVAPSMPAIYSEVEYAPRYNATHTTAPISVPLTAAVAPFTFVSVVPSNTTFASPARTSSVAPIIPVYGSPSPHSLGKPNTFALSASKLIETPTTSPLAHAYGVPTYNAPPPPNTFALSAAKFSVASTSSCSESAKVTNPIGPSSQTKADAVQPPSLATYGTQGSNMIGSPALSTADAVQPTSLVAYQTRRTQVVSSSAHTTAGTAQAPPPAAYHTQSVNVASPSGPTRADAIQPTSLVAYQTRSTQVVSSSDHVTAGAAQAPSPAPYYTGSINVVSSSAQTKADAIQPTSLAAYRTHDATKLAAPASSQAAHTAPVIQPPHNYNSPPQYNSET</sequence>
<feature type="compositionally biased region" description="Low complexity" evidence="1">
    <location>
        <begin position="526"/>
        <end position="538"/>
    </location>
</feature>
<keyword evidence="2" id="KW-1185">Reference proteome</keyword>
<dbReference type="Proteomes" id="UP000504637">
    <property type="component" value="Unplaced"/>
</dbReference>
<evidence type="ECO:0000313" key="3">
    <source>
        <dbReference type="RefSeq" id="XP_033457498.1"/>
    </source>
</evidence>
<feature type="region of interest" description="Disordered" evidence="1">
    <location>
        <begin position="356"/>
        <end position="375"/>
    </location>
</feature>
<dbReference type="GeneID" id="54359953"/>
<reference evidence="3" key="3">
    <citation type="submission" date="2025-08" db="UniProtKB">
        <authorList>
            <consortium name="RefSeq"/>
        </authorList>
    </citation>
    <scope>IDENTIFICATION</scope>
    <source>
        <strain evidence="3">CBS 342.82</strain>
    </source>
</reference>
<evidence type="ECO:0000313" key="2">
    <source>
        <dbReference type="Proteomes" id="UP000504637"/>
    </source>
</evidence>
<reference evidence="3" key="2">
    <citation type="submission" date="2020-04" db="EMBL/GenBank/DDBJ databases">
        <authorList>
            <consortium name="NCBI Genome Project"/>
        </authorList>
    </citation>
    <scope>NUCLEOTIDE SEQUENCE</scope>
    <source>
        <strain evidence="3">CBS 342.82</strain>
    </source>
</reference>
<protein>
    <submittedName>
        <fullName evidence="3">Uncharacterized protein</fullName>
    </submittedName>
</protein>
<organism evidence="3">
    <name type="scientific">Dissoconium aciculare CBS 342.82</name>
    <dbReference type="NCBI Taxonomy" id="1314786"/>
    <lineage>
        <taxon>Eukaryota</taxon>
        <taxon>Fungi</taxon>
        <taxon>Dikarya</taxon>
        <taxon>Ascomycota</taxon>
        <taxon>Pezizomycotina</taxon>
        <taxon>Dothideomycetes</taxon>
        <taxon>Dothideomycetidae</taxon>
        <taxon>Mycosphaerellales</taxon>
        <taxon>Dissoconiaceae</taxon>
        <taxon>Dissoconium</taxon>
    </lineage>
</organism>
<feature type="compositionally biased region" description="Polar residues" evidence="1">
    <location>
        <begin position="544"/>
        <end position="556"/>
    </location>
</feature>
<proteinExistence type="predicted"/>